<sequence length="243" mass="27764">MTSSTPDIDVAQLFYDGIWGSEHHKKLNAIGNELDKVRCYADEMVVGDLFSQTVVYLAASAYFAGLVPIVQIESALFVEKEFRNEYAYALAVRAYIEVAGRLHKGMRLWRQYKLKSTTLEELRAGVQRLMAKYQPTEKSPGGMFEGNGFNVMTLVKSLEDKIPTIVDIYGNISSYVHGGFEEQMLTRKISWISDLKREDNPILASYEKTSVQLRDVAFDDFAELLRITRPLRERYDARHKDDA</sequence>
<dbReference type="Proteomes" id="UP000252458">
    <property type="component" value="Unassembled WGS sequence"/>
</dbReference>
<name>A0A365QRW4_9BURK</name>
<gene>
    <name evidence="1" type="ORF">DPV79_21575</name>
</gene>
<proteinExistence type="predicted"/>
<evidence type="ECO:0000313" key="2">
    <source>
        <dbReference type="Proteomes" id="UP000252458"/>
    </source>
</evidence>
<dbReference type="EMBL" id="QMFZ01000019">
    <property type="protein sequence ID" value="RBB37276.1"/>
    <property type="molecule type" value="Genomic_DNA"/>
</dbReference>
<dbReference type="AlphaFoldDB" id="A0A365QRW4"/>
<protein>
    <submittedName>
        <fullName evidence="1">Uncharacterized protein</fullName>
    </submittedName>
</protein>
<keyword evidence="2" id="KW-1185">Reference proteome</keyword>
<evidence type="ECO:0000313" key="1">
    <source>
        <dbReference type="EMBL" id="RBB37276.1"/>
    </source>
</evidence>
<organism evidence="1 2">
    <name type="scientific">Burkholderia reimsis</name>
    <dbReference type="NCBI Taxonomy" id="2234132"/>
    <lineage>
        <taxon>Bacteria</taxon>
        <taxon>Pseudomonadati</taxon>
        <taxon>Pseudomonadota</taxon>
        <taxon>Betaproteobacteria</taxon>
        <taxon>Burkholderiales</taxon>
        <taxon>Burkholderiaceae</taxon>
        <taxon>Burkholderia</taxon>
    </lineage>
</organism>
<reference evidence="1 2" key="1">
    <citation type="submission" date="2018-06" db="EMBL/GenBank/DDBJ databases">
        <title>Draft genome sequence of Burkholderia reimsis strain BE51 isolated from a French agricultural soil.</title>
        <authorList>
            <person name="Esmaeel Q."/>
        </authorList>
    </citation>
    <scope>NUCLEOTIDE SEQUENCE [LARGE SCALE GENOMIC DNA]</scope>
    <source>
        <strain evidence="1 2">BE51</strain>
    </source>
</reference>
<dbReference type="RefSeq" id="WP_113046437.1">
    <property type="nucleotide sequence ID" value="NZ_QMFZ01000019.1"/>
</dbReference>
<accession>A0A365QRW4</accession>
<comment type="caution">
    <text evidence="1">The sequence shown here is derived from an EMBL/GenBank/DDBJ whole genome shotgun (WGS) entry which is preliminary data.</text>
</comment>